<dbReference type="GO" id="GO:0005886">
    <property type="term" value="C:plasma membrane"/>
    <property type="evidence" value="ECO:0007669"/>
    <property type="project" value="UniProtKB-SubCell"/>
</dbReference>
<keyword evidence="4 7" id="KW-0812">Transmembrane</keyword>
<evidence type="ECO:0000256" key="3">
    <source>
        <dbReference type="ARBA" id="ARBA00022475"/>
    </source>
</evidence>
<feature type="transmembrane region" description="Helical" evidence="7">
    <location>
        <begin position="135"/>
        <end position="154"/>
    </location>
</feature>
<evidence type="ECO:0000256" key="6">
    <source>
        <dbReference type="ARBA" id="ARBA00023136"/>
    </source>
</evidence>
<dbReference type="InterPro" id="IPR035906">
    <property type="entry name" value="MetI-like_sf"/>
</dbReference>
<dbReference type="SUPFAM" id="SSF161098">
    <property type="entry name" value="MetI-like"/>
    <property type="match status" value="1"/>
</dbReference>
<keyword evidence="10" id="KW-1185">Reference proteome</keyword>
<protein>
    <submittedName>
        <fullName evidence="11">ABC transporter permease</fullName>
    </submittedName>
</protein>
<sequence>MSHVASTDGTRPASPTAPPPVAARKRSGPGIWTVRGQLSRKQFWLFATLGLVVPLAGWWLLAASELMDPHFMPGPLAVVERAWDWATDDLVQDAWISIYRVTGGWLASAVIAMPLAVFIGTYRPVQAMFEPLTDFIRYMPAAAFIPLVMIWVGIDEGSKIAIIFIGTFFQMVLMMAEDVRRVPMQQIEAAQTMGATRLEMLTEVIIPSARPALLDTLRVTMGWAWTYLVVAELVAANSGLGYSIMKAQRYLQTDKIFAGIIVIGLIGLAMDQLFRALHRKAFPWLYLR</sequence>
<evidence type="ECO:0000256" key="7">
    <source>
        <dbReference type="RuleBase" id="RU363032"/>
    </source>
</evidence>
<keyword evidence="5 7" id="KW-1133">Transmembrane helix</keyword>
<feature type="transmembrane region" description="Helical" evidence="7">
    <location>
        <begin position="105"/>
        <end position="123"/>
    </location>
</feature>
<dbReference type="AlphaFoldDB" id="A0A8B6XA02"/>
<dbReference type="PANTHER" id="PTHR30151">
    <property type="entry name" value="ALKANE SULFONATE ABC TRANSPORTER-RELATED, MEMBRANE SUBUNIT"/>
    <property type="match status" value="1"/>
</dbReference>
<dbReference type="RefSeq" id="WP_084544951.1">
    <property type="nucleotide sequence ID" value="NZ_AXWS01000008.1"/>
</dbReference>
<reference evidence="11" key="2">
    <citation type="submission" date="2025-08" db="UniProtKB">
        <authorList>
            <consortium name="RefSeq"/>
        </authorList>
    </citation>
    <scope>IDENTIFICATION</scope>
</reference>
<dbReference type="OrthoDB" id="8138334at2"/>
<evidence type="ECO:0000256" key="2">
    <source>
        <dbReference type="ARBA" id="ARBA00022448"/>
    </source>
</evidence>
<accession>A0A8B6XA02</accession>
<dbReference type="PANTHER" id="PTHR30151:SF0">
    <property type="entry name" value="ABC TRANSPORTER PERMEASE PROTEIN MJ0413-RELATED"/>
    <property type="match status" value="1"/>
</dbReference>
<dbReference type="PROSITE" id="PS50928">
    <property type="entry name" value="ABC_TM1"/>
    <property type="match status" value="1"/>
</dbReference>
<dbReference type="InterPro" id="IPR000515">
    <property type="entry name" value="MetI-like"/>
</dbReference>
<comment type="similarity">
    <text evidence="7">Belongs to the binding-protein-dependent transport system permease family.</text>
</comment>
<feature type="domain" description="ABC transmembrane type-1" evidence="9">
    <location>
        <begin position="94"/>
        <end position="274"/>
    </location>
</feature>
<keyword evidence="2 7" id="KW-0813">Transport</keyword>
<dbReference type="FunFam" id="1.10.3720.10:FF:000003">
    <property type="entry name" value="Aliphatic sulfonate ABC transporter permease"/>
    <property type="match status" value="1"/>
</dbReference>
<evidence type="ECO:0000313" key="11">
    <source>
        <dbReference type="RefSeq" id="WP_084544951.1"/>
    </source>
</evidence>
<proteinExistence type="inferred from homology"/>
<keyword evidence="6 7" id="KW-0472">Membrane</keyword>
<feature type="region of interest" description="Disordered" evidence="8">
    <location>
        <begin position="1"/>
        <end position="27"/>
    </location>
</feature>
<dbReference type="Pfam" id="PF00528">
    <property type="entry name" value="BPD_transp_1"/>
    <property type="match status" value="1"/>
</dbReference>
<dbReference type="Gene3D" id="1.10.3720.10">
    <property type="entry name" value="MetI-like"/>
    <property type="match status" value="1"/>
</dbReference>
<reference evidence="11" key="1">
    <citation type="journal article" date="2022" name="Hum. Mutat.">
        <title>The human ATP-binding cassette (ABC) transporter superfamily.</title>
        <authorList>
            <person name="Dean M."/>
            <person name="Moitra K."/>
            <person name="Allikmets R."/>
        </authorList>
    </citation>
    <scope>NUCLEOTIDE SEQUENCE</scope>
</reference>
<dbReference type="CDD" id="cd06261">
    <property type="entry name" value="TM_PBP2"/>
    <property type="match status" value="1"/>
</dbReference>
<evidence type="ECO:0000259" key="9">
    <source>
        <dbReference type="PROSITE" id="PS50928"/>
    </source>
</evidence>
<comment type="subcellular location">
    <subcellularLocation>
        <location evidence="1 7">Cell membrane</location>
        <topology evidence="1 7">Multi-pass membrane protein</topology>
    </subcellularLocation>
</comment>
<evidence type="ECO:0000256" key="1">
    <source>
        <dbReference type="ARBA" id="ARBA00004651"/>
    </source>
</evidence>
<name>A0A8B6XA02_9BURK</name>
<feature type="transmembrane region" description="Helical" evidence="7">
    <location>
        <begin position="256"/>
        <end position="274"/>
    </location>
</feature>
<dbReference type="Proteomes" id="UP000675920">
    <property type="component" value="Unplaced"/>
</dbReference>
<evidence type="ECO:0000256" key="5">
    <source>
        <dbReference type="ARBA" id="ARBA00022989"/>
    </source>
</evidence>
<evidence type="ECO:0000256" key="8">
    <source>
        <dbReference type="SAM" id="MobiDB-lite"/>
    </source>
</evidence>
<evidence type="ECO:0000313" key="10">
    <source>
        <dbReference type="Proteomes" id="UP000675920"/>
    </source>
</evidence>
<dbReference type="GO" id="GO:0042918">
    <property type="term" value="P:alkanesulfonate transmembrane transport"/>
    <property type="evidence" value="ECO:0007669"/>
    <property type="project" value="UniProtKB-ARBA"/>
</dbReference>
<feature type="transmembrane region" description="Helical" evidence="7">
    <location>
        <begin position="224"/>
        <end position="244"/>
    </location>
</feature>
<feature type="transmembrane region" description="Helical" evidence="7">
    <location>
        <begin position="43"/>
        <end position="61"/>
    </location>
</feature>
<keyword evidence="3" id="KW-1003">Cell membrane</keyword>
<organism evidence="10 11">
    <name type="scientific">Derxia gummosa DSM 723</name>
    <dbReference type="NCBI Taxonomy" id="1121388"/>
    <lineage>
        <taxon>Bacteria</taxon>
        <taxon>Pseudomonadati</taxon>
        <taxon>Pseudomonadota</taxon>
        <taxon>Betaproteobacteria</taxon>
        <taxon>Burkholderiales</taxon>
        <taxon>Alcaligenaceae</taxon>
        <taxon>Derxia</taxon>
    </lineage>
</organism>
<evidence type="ECO:0000256" key="4">
    <source>
        <dbReference type="ARBA" id="ARBA00022692"/>
    </source>
</evidence>